<comment type="similarity">
    <text evidence="2 9">Belongs to the membrane fusion protein (MFP) (TC 8.A.1) family.</text>
</comment>
<feature type="coiled-coil region" evidence="10">
    <location>
        <begin position="165"/>
        <end position="192"/>
    </location>
</feature>
<name>A0A1I5W1X5_9PSED</name>
<evidence type="ECO:0000256" key="6">
    <source>
        <dbReference type="ARBA" id="ARBA00022692"/>
    </source>
</evidence>
<keyword evidence="7 9" id="KW-1133">Transmembrane helix</keyword>
<dbReference type="NCBIfam" id="TIGR01843">
    <property type="entry name" value="type_I_hlyD"/>
    <property type="match status" value="1"/>
</dbReference>
<dbReference type="InterPro" id="IPR010129">
    <property type="entry name" value="T1SS_HlyD"/>
</dbReference>
<dbReference type="Pfam" id="PF26002">
    <property type="entry name" value="Beta-barrel_AprE"/>
    <property type="match status" value="1"/>
</dbReference>
<evidence type="ECO:0000313" key="14">
    <source>
        <dbReference type="EMBL" id="SFQ13663.1"/>
    </source>
</evidence>
<sequence length="448" mass="48543">MSAMEAGLSKADHGVVPERNDQPPTADGPVRLIGYAILLVTFGLFGSWAAFAPLDSAVLAPGVVSVKGNRKTVQHLEGGIVKALHVQDGAQVAAGDVLIELDATQASATLEMTRSQLIAVRALEARLLAERDGRATIIFHPADDAADPRVREAQSSEQQIFQTRRNSRLGEVEMLEKRMIQLEEQIRGLNSVIAGKQELSASYHEEVSDLSALLAEGFVDKQRLREQQRSLSLLRAEIAELQSSIARARLQIGETQLQVLQLNKDFAGKVANQLAEVRTQVFDLRERLTTAEDRLQRTLIRAPGSGMVLGLRVHTIGGVVSPATPLLDLVPAAEDLIVEVQISPIDIDQVSPGKLADIRFSAFNNSTTPVIEGKLARVSADRLINEHTGAPYYLGQVELTRGGRESLGNLVLVPGMPAEVLINTGERTLLNYLLQPATNALARSLIED</sequence>
<feature type="transmembrane region" description="Helical" evidence="9">
    <location>
        <begin position="32"/>
        <end position="51"/>
    </location>
</feature>
<dbReference type="Gene3D" id="2.40.50.100">
    <property type="match status" value="1"/>
</dbReference>
<keyword evidence="10" id="KW-0175">Coiled coil</keyword>
<keyword evidence="8 9" id="KW-0472">Membrane</keyword>
<evidence type="ECO:0000256" key="1">
    <source>
        <dbReference type="ARBA" id="ARBA00004377"/>
    </source>
</evidence>
<dbReference type="Proteomes" id="UP000198784">
    <property type="component" value="Unassembled WGS sequence"/>
</dbReference>
<evidence type="ECO:0000256" key="2">
    <source>
        <dbReference type="ARBA" id="ARBA00009477"/>
    </source>
</evidence>
<reference evidence="15" key="1">
    <citation type="submission" date="2016-10" db="EMBL/GenBank/DDBJ databases">
        <authorList>
            <person name="Varghese N."/>
            <person name="Submissions S."/>
        </authorList>
    </citation>
    <scope>NUCLEOTIDE SEQUENCE [LARGE SCALE GENOMIC DNA]</scope>
    <source>
        <strain evidence="15">DSM 17834</strain>
    </source>
</reference>
<dbReference type="AlphaFoldDB" id="A0A1I5W1X5"/>
<proteinExistence type="inferred from homology"/>
<dbReference type="EMBL" id="FOWX01000035">
    <property type="protein sequence ID" value="SFQ13663.1"/>
    <property type="molecule type" value="Genomic_DNA"/>
</dbReference>
<evidence type="ECO:0000313" key="15">
    <source>
        <dbReference type="Proteomes" id="UP000198784"/>
    </source>
</evidence>
<feature type="domain" description="AprE-like beta-barrel" evidence="13">
    <location>
        <begin position="336"/>
        <end position="425"/>
    </location>
</feature>
<evidence type="ECO:0000256" key="3">
    <source>
        <dbReference type="ARBA" id="ARBA00022448"/>
    </source>
</evidence>
<keyword evidence="3 9" id="KW-0813">Transport</keyword>
<dbReference type="PANTHER" id="PTHR30386">
    <property type="entry name" value="MEMBRANE FUSION SUBUNIT OF EMRAB-TOLC MULTIDRUG EFFLUX PUMP"/>
    <property type="match status" value="1"/>
</dbReference>
<evidence type="ECO:0000256" key="5">
    <source>
        <dbReference type="ARBA" id="ARBA00022519"/>
    </source>
</evidence>
<dbReference type="PRINTS" id="PR01490">
    <property type="entry name" value="RTXTOXIND"/>
</dbReference>
<dbReference type="Pfam" id="PF25994">
    <property type="entry name" value="HH_AprE"/>
    <property type="match status" value="1"/>
</dbReference>
<evidence type="ECO:0000256" key="10">
    <source>
        <dbReference type="SAM" id="Coils"/>
    </source>
</evidence>
<evidence type="ECO:0000256" key="9">
    <source>
        <dbReference type="RuleBase" id="RU365093"/>
    </source>
</evidence>
<dbReference type="InterPro" id="IPR050739">
    <property type="entry name" value="MFP"/>
</dbReference>
<feature type="compositionally biased region" description="Basic and acidic residues" evidence="11">
    <location>
        <begin position="10"/>
        <end position="21"/>
    </location>
</feature>
<evidence type="ECO:0000256" key="8">
    <source>
        <dbReference type="ARBA" id="ARBA00023136"/>
    </source>
</evidence>
<evidence type="ECO:0000256" key="4">
    <source>
        <dbReference type="ARBA" id="ARBA00022475"/>
    </source>
</evidence>
<dbReference type="GO" id="GO:0015031">
    <property type="term" value="P:protein transport"/>
    <property type="evidence" value="ECO:0007669"/>
    <property type="project" value="InterPro"/>
</dbReference>
<dbReference type="InterPro" id="IPR058781">
    <property type="entry name" value="HH_AprE-like"/>
</dbReference>
<protein>
    <recommendedName>
        <fullName evidence="9">Membrane fusion protein (MFP) family protein</fullName>
    </recommendedName>
</protein>
<keyword evidence="5 9" id="KW-0997">Cell inner membrane</keyword>
<feature type="domain" description="AprE-like long alpha-helical hairpin" evidence="12">
    <location>
        <begin position="106"/>
        <end position="294"/>
    </location>
</feature>
<dbReference type="GO" id="GO:0005886">
    <property type="term" value="C:plasma membrane"/>
    <property type="evidence" value="ECO:0007669"/>
    <property type="project" value="UniProtKB-SubCell"/>
</dbReference>
<accession>A0A1I5W1X5</accession>
<keyword evidence="6 9" id="KW-0812">Transmembrane</keyword>
<keyword evidence="4 9" id="KW-1003">Cell membrane</keyword>
<organism evidence="14 15">
    <name type="scientific">Pseudomonas borbori</name>
    <dbReference type="NCBI Taxonomy" id="289003"/>
    <lineage>
        <taxon>Bacteria</taxon>
        <taxon>Pseudomonadati</taxon>
        <taxon>Pseudomonadota</taxon>
        <taxon>Gammaproteobacteria</taxon>
        <taxon>Pseudomonadales</taxon>
        <taxon>Pseudomonadaceae</taxon>
        <taxon>Pseudomonas</taxon>
    </lineage>
</organism>
<evidence type="ECO:0000256" key="7">
    <source>
        <dbReference type="ARBA" id="ARBA00022989"/>
    </source>
</evidence>
<feature type="coiled-coil region" evidence="10">
    <location>
        <begin position="224"/>
        <end position="294"/>
    </location>
</feature>
<gene>
    <name evidence="14" type="ORF">SAMN05216190_1353</name>
</gene>
<comment type="subcellular location">
    <subcellularLocation>
        <location evidence="1 9">Cell inner membrane</location>
        <topology evidence="1 9">Single-pass membrane protein</topology>
    </subcellularLocation>
</comment>
<dbReference type="STRING" id="289003.SAMN05216190_1353"/>
<evidence type="ECO:0000256" key="11">
    <source>
        <dbReference type="SAM" id="MobiDB-lite"/>
    </source>
</evidence>
<keyword evidence="15" id="KW-1185">Reference proteome</keyword>
<evidence type="ECO:0000259" key="13">
    <source>
        <dbReference type="Pfam" id="PF26002"/>
    </source>
</evidence>
<dbReference type="InterPro" id="IPR058982">
    <property type="entry name" value="Beta-barrel_AprE"/>
</dbReference>
<evidence type="ECO:0000259" key="12">
    <source>
        <dbReference type="Pfam" id="PF25994"/>
    </source>
</evidence>
<feature type="region of interest" description="Disordered" evidence="11">
    <location>
        <begin position="1"/>
        <end position="24"/>
    </location>
</feature>
<dbReference type="Gene3D" id="2.40.30.170">
    <property type="match status" value="1"/>
</dbReference>
<dbReference type="PANTHER" id="PTHR30386:SF17">
    <property type="entry name" value="ALKALINE PROTEASE SECRETION PROTEIN APRE"/>
    <property type="match status" value="1"/>
</dbReference>